<keyword evidence="12" id="KW-0239">DNA-directed DNA polymerase</keyword>
<dbReference type="InterPro" id="IPR041577">
    <property type="entry name" value="RT_RNaseH_2"/>
</dbReference>
<keyword evidence="10" id="KW-0229">DNA integration</keyword>
<evidence type="ECO:0000259" key="19">
    <source>
        <dbReference type="PROSITE" id="PS50994"/>
    </source>
</evidence>
<dbReference type="CDD" id="cd09274">
    <property type="entry name" value="RNase_HI_RT_Ty3"/>
    <property type="match status" value="1"/>
</dbReference>
<feature type="domain" description="Integrase catalytic" evidence="19">
    <location>
        <begin position="1181"/>
        <end position="1343"/>
    </location>
</feature>
<dbReference type="GO" id="GO:0006508">
    <property type="term" value="P:proteolysis"/>
    <property type="evidence" value="ECO:0007669"/>
    <property type="project" value="UniProtKB-KW"/>
</dbReference>
<keyword evidence="14" id="KW-0233">DNA recombination</keyword>
<dbReference type="InterPro" id="IPR050951">
    <property type="entry name" value="Retrovirus_Pol_polyprotein"/>
</dbReference>
<evidence type="ECO:0000259" key="17">
    <source>
        <dbReference type="PROSITE" id="PS50013"/>
    </source>
</evidence>
<dbReference type="Pfam" id="PF03732">
    <property type="entry name" value="Retrotrans_gag"/>
    <property type="match status" value="1"/>
</dbReference>
<keyword evidence="5" id="KW-0479">Metal-binding</keyword>
<dbReference type="InterPro" id="IPR041588">
    <property type="entry name" value="Integrase_H2C2"/>
</dbReference>
<dbReference type="GO" id="GO:0003887">
    <property type="term" value="F:DNA-directed DNA polymerase activity"/>
    <property type="evidence" value="ECO:0007669"/>
    <property type="project" value="UniProtKB-KW"/>
</dbReference>
<dbReference type="InterPro" id="IPR043128">
    <property type="entry name" value="Rev_trsase/Diguanyl_cyclase"/>
</dbReference>
<feature type="region of interest" description="Disordered" evidence="16">
    <location>
        <begin position="66"/>
        <end position="121"/>
    </location>
</feature>
<dbReference type="InterPro" id="IPR000953">
    <property type="entry name" value="Chromo/chromo_shadow_dom"/>
</dbReference>
<keyword evidence="2" id="KW-0808">Transferase</keyword>
<dbReference type="EMBL" id="SSTD01015868">
    <property type="protein sequence ID" value="TYK02195.1"/>
    <property type="molecule type" value="Genomic_DNA"/>
</dbReference>
<keyword evidence="9" id="KW-0460">Magnesium</keyword>
<dbReference type="GO" id="GO:0004190">
    <property type="term" value="F:aspartic-type endopeptidase activity"/>
    <property type="evidence" value="ECO:0007669"/>
    <property type="project" value="UniProtKB-KW"/>
</dbReference>
<keyword evidence="3" id="KW-0548">Nucleotidyltransferase</keyword>
<dbReference type="GO" id="GO:0015074">
    <property type="term" value="P:DNA integration"/>
    <property type="evidence" value="ECO:0007669"/>
    <property type="project" value="UniProtKB-KW"/>
</dbReference>
<dbReference type="Gene3D" id="2.40.70.10">
    <property type="entry name" value="Acid Proteases"/>
    <property type="match status" value="1"/>
</dbReference>
<evidence type="ECO:0000256" key="5">
    <source>
        <dbReference type="ARBA" id="ARBA00022723"/>
    </source>
</evidence>
<dbReference type="PROSITE" id="PS50013">
    <property type="entry name" value="CHROMO_2"/>
    <property type="match status" value="1"/>
</dbReference>
<dbReference type="PROSITE" id="PS50994">
    <property type="entry name" value="INTEGRASE"/>
    <property type="match status" value="1"/>
</dbReference>
<dbReference type="Gene3D" id="3.10.20.370">
    <property type="match status" value="1"/>
</dbReference>
<evidence type="ECO:0000256" key="2">
    <source>
        <dbReference type="ARBA" id="ARBA00022679"/>
    </source>
</evidence>
<name>A0A5D3BSP2_CUCMM</name>
<dbReference type="PROSITE" id="PS50878">
    <property type="entry name" value="RT_POL"/>
    <property type="match status" value="1"/>
</dbReference>
<dbReference type="FunFam" id="3.30.70.270:FF:000020">
    <property type="entry name" value="Transposon Tf2-6 polyprotein-like Protein"/>
    <property type="match status" value="1"/>
</dbReference>
<keyword evidence="8" id="KW-0378">Hydrolase</keyword>
<evidence type="ECO:0000256" key="14">
    <source>
        <dbReference type="ARBA" id="ARBA00023172"/>
    </source>
</evidence>
<dbReference type="CDD" id="cd01647">
    <property type="entry name" value="RT_LTR"/>
    <property type="match status" value="1"/>
</dbReference>
<dbReference type="Pfam" id="PF17919">
    <property type="entry name" value="RT_RNaseH_2"/>
    <property type="match status" value="1"/>
</dbReference>
<dbReference type="FunFam" id="3.10.10.10:FF:000007">
    <property type="entry name" value="Retrovirus-related Pol polyprotein from transposon 17.6-like Protein"/>
    <property type="match status" value="1"/>
</dbReference>
<keyword evidence="11" id="KW-0695">RNA-directed DNA polymerase</keyword>
<comment type="caution">
    <text evidence="20">The sequence shown here is derived from an EMBL/GenBank/DDBJ whole genome shotgun (WGS) entry which is preliminary data.</text>
</comment>
<dbReference type="Proteomes" id="UP000321947">
    <property type="component" value="Unassembled WGS sequence"/>
</dbReference>
<dbReference type="Gene3D" id="3.10.10.10">
    <property type="entry name" value="HIV Type 1 Reverse Transcriptase, subunit A, domain 1"/>
    <property type="match status" value="1"/>
</dbReference>
<reference evidence="20 21" key="1">
    <citation type="submission" date="2019-08" db="EMBL/GenBank/DDBJ databases">
        <title>Draft genome sequences of two oriental melons (Cucumis melo L. var makuwa).</title>
        <authorList>
            <person name="Kwon S.-Y."/>
        </authorList>
    </citation>
    <scope>NUCLEOTIDE SEQUENCE [LARGE SCALE GENOMIC DNA]</scope>
    <source>
        <strain evidence="21">cv. Chang Bougi</strain>
        <tissue evidence="20">Leaf</tissue>
    </source>
</reference>
<keyword evidence="13" id="KW-0238">DNA-binding</keyword>
<dbReference type="Pfam" id="PF08284">
    <property type="entry name" value="RVP_2"/>
    <property type="match status" value="1"/>
</dbReference>
<dbReference type="SUPFAM" id="SSF50630">
    <property type="entry name" value="Acid proteases"/>
    <property type="match status" value="1"/>
</dbReference>
<dbReference type="GO" id="GO:0003964">
    <property type="term" value="F:RNA-directed DNA polymerase activity"/>
    <property type="evidence" value="ECO:0007669"/>
    <property type="project" value="UniProtKB-KW"/>
</dbReference>
<evidence type="ECO:0000313" key="20">
    <source>
        <dbReference type="EMBL" id="TYK02195.1"/>
    </source>
</evidence>
<dbReference type="InterPro" id="IPR001584">
    <property type="entry name" value="Integrase_cat-core"/>
</dbReference>
<dbReference type="InterPro" id="IPR012337">
    <property type="entry name" value="RNaseH-like_sf"/>
</dbReference>
<keyword evidence="4" id="KW-0540">Nuclease</keyword>
<dbReference type="InterPro" id="IPR005162">
    <property type="entry name" value="Retrotrans_gag_dom"/>
</dbReference>
<dbReference type="Pfam" id="PF24626">
    <property type="entry name" value="SH3_Tf2-1"/>
    <property type="match status" value="1"/>
</dbReference>
<dbReference type="InterPro" id="IPR043502">
    <property type="entry name" value="DNA/RNA_pol_sf"/>
</dbReference>
<keyword evidence="6" id="KW-0064">Aspartyl protease</keyword>
<dbReference type="CDD" id="cd00303">
    <property type="entry name" value="retropepsin_like"/>
    <property type="match status" value="1"/>
</dbReference>
<evidence type="ECO:0000256" key="13">
    <source>
        <dbReference type="ARBA" id="ARBA00023125"/>
    </source>
</evidence>
<dbReference type="PANTHER" id="PTHR37984:SF5">
    <property type="entry name" value="PROTEIN NYNRIN-LIKE"/>
    <property type="match status" value="1"/>
</dbReference>
<dbReference type="Pfam" id="PF00078">
    <property type="entry name" value="RVT_1"/>
    <property type="match status" value="1"/>
</dbReference>
<keyword evidence="7" id="KW-0255">Endonuclease</keyword>
<dbReference type="Gene3D" id="3.30.420.10">
    <property type="entry name" value="Ribonuclease H-like superfamily/Ribonuclease H"/>
    <property type="match status" value="1"/>
</dbReference>
<dbReference type="GO" id="GO:0004519">
    <property type="term" value="F:endonuclease activity"/>
    <property type="evidence" value="ECO:0007669"/>
    <property type="project" value="UniProtKB-KW"/>
</dbReference>
<evidence type="ECO:0000256" key="11">
    <source>
        <dbReference type="ARBA" id="ARBA00022918"/>
    </source>
</evidence>
<feature type="compositionally biased region" description="Basic and acidic residues" evidence="16">
    <location>
        <begin position="66"/>
        <end position="77"/>
    </location>
</feature>
<feature type="domain" description="Reverse transcriptase" evidence="18">
    <location>
        <begin position="662"/>
        <end position="841"/>
    </location>
</feature>
<dbReference type="InterPro" id="IPR000477">
    <property type="entry name" value="RT_dom"/>
</dbReference>
<feature type="compositionally biased region" description="Basic and acidic residues" evidence="16">
    <location>
        <begin position="103"/>
        <end position="121"/>
    </location>
</feature>
<sequence>MVQTRIEERLEVMDQEIALIKKELGKMPTIKLTLNDIAKNMQTMRTQSDKQEQMMLMIMETIAKDRTTASERNEKPNAHMSVTNKGKEKEANSSKSAVSGRSNSDDRNEGKTETEEAAADRNKFKKVEMPVFAGEDPDSWLFRAERYFQIHKLSDSEKMLVSTISFDGPALNWYRLQEEREKFTSWANLKERLLVRFRSSRDGTVLGQFLRVKQESTVDDYRNLFDKLVAPLSDVPDPVVEDTFMNGLFPWIRAEVRICRPKGLAKTMEFAQLVENREIERNEANLNNFAGGKYFQQNTVNSRTPVNTNSDSKTNTNFPMRTITLRSSNNAEIRKDGNSRRLPDAEFQARKEKGLCFRCNEKYSADHRCKMKELRELKMFVVKKEGEEYEIIEENTAEEKTLELPQEEEKQKTFAELSLNSVVGLNDPGTMKVKGKIQEREVIILIDCGATHNFISEKLVKSLQLPVKETGHYGVILGSGTAVQGKGICENVEIQLSNWKVKEEFLPLELGGVDVVLGMQWLHSLGITVVDWKNLTLTFSSEGKQISIKGDPSLTKSRISLKSMIKTWVEQDEGFLIECRAVQVHTENEQSSTAVTTIGDEPLQNVLKQFEDVFDWPERLPPRRGIEHQIHLKEGTNPINVRPYRYGFQQKAEMERLVEEMLASGIIRPSNSPFSSPVLLVKKKDGSWRFCVDYRAVNNATIPDKFPIPVAEELFDELNGATVFSKIDLKSGYHQIRMIDKDIPKTAFRTHEGHYEFLVMPFGLTNAPATFQALMNSIFRPFLRKFVLVFFDDILIYSKNEKDHIEHIEKVFLALRKHSLFANKKKCNFGQKKVEYLGHIISGEGVEVDSEKIKAVADWPCPTNIREVRGFLGLTGYYRRFVQHYGSIAAPLTQLLKKGGFKWNEDAEESFRKLKSAMMSLPTLALPNFTLPFEIETDASGFGVGAVLIQSKRPIAFYSHTLSMRDRARPVYERELMAVVLSVQRWRPYLLGAKFVVKTDQKSLKFLLEQRVIQPQYQKWLSKLLGYSFEVVYKPGLENKAADALSRRPPDIQLNSISIPYWMDLETIKEEVEKDEKLKKIVASLNEEDEDQTSKFTIKNSLLHYKNRLVISKASSLIPAILNTFHDSVVGHSGFLRTYKRLASELYWEGMKSDVKKHCEACVTCQRNKSLALSPAGLLMPLDIPHQIWSDISMDFIDGLPKAKGWDVILVVVDRLSKYSHFLALKHPYTAKTVAESFVKEIVRLHGFPTSIVSDRDKVFLSHFWNELFKMAGTKLKKSTAYHPQTDGQTEVVNRGLETYLRCFCSERPKEWILWLPWAEYWYNTTYQKALGKSPFQVVYGHKPPALLSYGERRTSNSSIDEQLKERDVALDALREHLLLAQQQMKLYADRKRRQVEFQVDELVLLKIRPYRQATLRSKRNEKLSSRYFGPYKILERIGEVAYRLELPTLSTLFFMFRNSKKFVNQQTNIVPTLQNITEKLEWQSQPEEARDYRQDKTEKWEVLVAWKNLRDYEASWED</sequence>
<dbReference type="InterPro" id="IPR021109">
    <property type="entry name" value="Peptidase_aspartic_dom_sf"/>
</dbReference>
<evidence type="ECO:0000256" key="10">
    <source>
        <dbReference type="ARBA" id="ARBA00022908"/>
    </source>
</evidence>
<dbReference type="InterPro" id="IPR036397">
    <property type="entry name" value="RNaseH_sf"/>
</dbReference>
<evidence type="ECO:0000256" key="1">
    <source>
        <dbReference type="ARBA" id="ARBA00022670"/>
    </source>
</evidence>
<feature type="compositionally biased region" description="Polar residues" evidence="16">
    <location>
        <begin position="93"/>
        <end position="102"/>
    </location>
</feature>
<dbReference type="GO" id="GO:0003677">
    <property type="term" value="F:DNA binding"/>
    <property type="evidence" value="ECO:0007669"/>
    <property type="project" value="UniProtKB-KW"/>
</dbReference>
<protein>
    <submittedName>
        <fullName evidence="20">Ty3/gypsy retrotransposon protein</fullName>
    </submittedName>
</protein>
<evidence type="ECO:0000313" key="21">
    <source>
        <dbReference type="Proteomes" id="UP000321947"/>
    </source>
</evidence>
<dbReference type="GO" id="GO:0006310">
    <property type="term" value="P:DNA recombination"/>
    <property type="evidence" value="ECO:0007669"/>
    <property type="project" value="UniProtKB-KW"/>
</dbReference>
<evidence type="ECO:0000259" key="18">
    <source>
        <dbReference type="PROSITE" id="PS50878"/>
    </source>
</evidence>
<accession>A0A5D3BSP2</accession>
<evidence type="ECO:0000256" key="4">
    <source>
        <dbReference type="ARBA" id="ARBA00022722"/>
    </source>
</evidence>
<evidence type="ECO:0000256" key="8">
    <source>
        <dbReference type="ARBA" id="ARBA00022801"/>
    </source>
</evidence>
<keyword evidence="1" id="KW-0645">Protease</keyword>
<evidence type="ECO:0000256" key="3">
    <source>
        <dbReference type="ARBA" id="ARBA00022695"/>
    </source>
</evidence>
<evidence type="ECO:0000256" key="16">
    <source>
        <dbReference type="SAM" id="MobiDB-lite"/>
    </source>
</evidence>
<gene>
    <name evidence="20" type="ORF">E5676_scaffold388G00980</name>
</gene>
<dbReference type="SUPFAM" id="SSF56672">
    <property type="entry name" value="DNA/RNA polymerases"/>
    <property type="match status" value="1"/>
</dbReference>
<dbReference type="PANTHER" id="PTHR37984">
    <property type="entry name" value="PROTEIN CBG26694"/>
    <property type="match status" value="1"/>
</dbReference>
<dbReference type="Gene3D" id="3.30.70.270">
    <property type="match status" value="2"/>
</dbReference>
<evidence type="ECO:0000256" key="7">
    <source>
        <dbReference type="ARBA" id="ARBA00022759"/>
    </source>
</evidence>
<organism evidence="20 21">
    <name type="scientific">Cucumis melo var. makuwa</name>
    <name type="common">Oriental melon</name>
    <dbReference type="NCBI Taxonomy" id="1194695"/>
    <lineage>
        <taxon>Eukaryota</taxon>
        <taxon>Viridiplantae</taxon>
        <taxon>Streptophyta</taxon>
        <taxon>Embryophyta</taxon>
        <taxon>Tracheophyta</taxon>
        <taxon>Spermatophyta</taxon>
        <taxon>Magnoliopsida</taxon>
        <taxon>eudicotyledons</taxon>
        <taxon>Gunneridae</taxon>
        <taxon>Pentapetalae</taxon>
        <taxon>rosids</taxon>
        <taxon>fabids</taxon>
        <taxon>Cucurbitales</taxon>
        <taxon>Cucurbitaceae</taxon>
        <taxon>Benincaseae</taxon>
        <taxon>Cucumis</taxon>
    </lineage>
</organism>
<evidence type="ECO:0000256" key="15">
    <source>
        <dbReference type="ARBA" id="ARBA00023268"/>
    </source>
</evidence>
<dbReference type="SUPFAM" id="SSF53098">
    <property type="entry name" value="Ribonuclease H-like"/>
    <property type="match status" value="1"/>
</dbReference>
<evidence type="ECO:0000256" key="12">
    <source>
        <dbReference type="ARBA" id="ARBA00022932"/>
    </source>
</evidence>
<proteinExistence type="predicted"/>
<dbReference type="GO" id="GO:0046872">
    <property type="term" value="F:metal ion binding"/>
    <property type="evidence" value="ECO:0007669"/>
    <property type="project" value="UniProtKB-KW"/>
</dbReference>
<feature type="domain" description="Chromo" evidence="17">
    <location>
        <begin position="1485"/>
        <end position="1519"/>
    </location>
</feature>
<keyword evidence="15" id="KW-0511">Multifunctional enzyme</keyword>
<dbReference type="InterPro" id="IPR056924">
    <property type="entry name" value="SH3_Tf2-1"/>
</dbReference>
<evidence type="ECO:0000256" key="9">
    <source>
        <dbReference type="ARBA" id="ARBA00022842"/>
    </source>
</evidence>
<dbReference type="FunFam" id="1.10.340.70:FF:000001">
    <property type="entry name" value="Retrovirus-related Pol polyprotein from transposon gypsy-like Protein"/>
    <property type="match status" value="1"/>
</dbReference>
<dbReference type="Pfam" id="PF17921">
    <property type="entry name" value="Integrase_H2C2"/>
    <property type="match status" value="1"/>
</dbReference>
<evidence type="ECO:0000256" key="6">
    <source>
        <dbReference type="ARBA" id="ARBA00022750"/>
    </source>
</evidence>
<dbReference type="Gene3D" id="1.10.340.70">
    <property type="match status" value="1"/>
</dbReference>